<dbReference type="EC" id="3.1.3.3" evidence="1"/>
<name>A0A5C6DVN6_9BACT</name>
<dbReference type="InterPro" id="IPR050275">
    <property type="entry name" value="PGM_Phosphatase"/>
</dbReference>
<dbReference type="GO" id="GO:0005737">
    <property type="term" value="C:cytoplasm"/>
    <property type="evidence" value="ECO:0007669"/>
    <property type="project" value="TreeGrafter"/>
</dbReference>
<dbReference type="PANTHER" id="PTHR48100">
    <property type="entry name" value="BROAD-SPECIFICITY PHOSPHATASE YOR283W-RELATED"/>
    <property type="match status" value="1"/>
</dbReference>
<proteinExistence type="predicted"/>
<dbReference type="InterPro" id="IPR013078">
    <property type="entry name" value="His_Pase_superF_clade-1"/>
</dbReference>
<dbReference type="SUPFAM" id="SSF53254">
    <property type="entry name" value="Phosphoglycerate mutase-like"/>
    <property type="match status" value="1"/>
</dbReference>
<sequence length="226" mass="25152">MQLYLIRHAESENNAKPIYQRIEDPPITARGRLQSQHLANWTESLKIDTLITSPFLRSLQTTRSIVDRTPQKVHVWHNVFERGGCFRGHGPNATEGGIGLGPAGISKHATAVANDCIIDETILESGWWGGRNRETDDEAEVRAIVVMDRFVDTFGARDCTVVAVIHADFKRCLLRQMISAGTDVDSLGPMVNTGVTKLRYNGQHWQLDTLNSISHLPSRLITGVET</sequence>
<dbReference type="SMART" id="SM00855">
    <property type="entry name" value="PGAM"/>
    <property type="match status" value="1"/>
</dbReference>
<gene>
    <name evidence="1" type="primary">pspB</name>
    <name evidence="1" type="ORF">Poly41_16050</name>
</gene>
<keyword evidence="1" id="KW-0378">Hydrolase</keyword>
<keyword evidence="2" id="KW-1185">Reference proteome</keyword>
<evidence type="ECO:0000313" key="2">
    <source>
        <dbReference type="Proteomes" id="UP000319143"/>
    </source>
</evidence>
<dbReference type="RefSeq" id="WP_146525323.1">
    <property type="nucleotide sequence ID" value="NZ_SJPV01000002.1"/>
</dbReference>
<dbReference type="Pfam" id="PF00300">
    <property type="entry name" value="His_Phos_1"/>
    <property type="match status" value="2"/>
</dbReference>
<reference evidence="1 2" key="1">
    <citation type="submission" date="2019-02" db="EMBL/GenBank/DDBJ databases">
        <title>Deep-cultivation of Planctomycetes and their phenomic and genomic characterization uncovers novel biology.</title>
        <authorList>
            <person name="Wiegand S."/>
            <person name="Jogler M."/>
            <person name="Boedeker C."/>
            <person name="Pinto D."/>
            <person name="Vollmers J."/>
            <person name="Rivas-Marin E."/>
            <person name="Kohn T."/>
            <person name="Peeters S.H."/>
            <person name="Heuer A."/>
            <person name="Rast P."/>
            <person name="Oberbeckmann S."/>
            <person name="Bunk B."/>
            <person name="Jeske O."/>
            <person name="Meyerdierks A."/>
            <person name="Storesund J.E."/>
            <person name="Kallscheuer N."/>
            <person name="Luecker S."/>
            <person name="Lage O.M."/>
            <person name="Pohl T."/>
            <person name="Merkel B.J."/>
            <person name="Hornburger P."/>
            <person name="Mueller R.-W."/>
            <person name="Bruemmer F."/>
            <person name="Labrenz M."/>
            <person name="Spormann A.M."/>
            <person name="Op Den Camp H."/>
            <person name="Overmann J."/>
            <person name="Amann R."/>
            <person name="Jetten M.S.M."/>
            <person name="Mascher T."/>
            <person name="Medema M.H."/>
            <person name="Devos D.P."/>
            <person name="Kaster A.-K."/>
            <person name="Ovreas L."/>
            <person name="Rohde M."/>
            <person name="Galperin M.Y."/>
            <person name="Jogler C."/>
        </authorList>
    </citation>
    <scope>NUCLEOTIDE SEQUENCE [LARGE SCALE GENOMIC DNA]</scope>
    <source>
        <strain evidence="1 2">Poly41</strain>
    </source>
</reference>
<organism evidence="1 2">
    <name type="scientific">Novipirellula artificiosorum</name>
    <dbReference type="NCBI Taxonomy" id="2528016"/>
    <lineage>
        <taxon>Bacteria</taxon>
        <taxon>Pseudomonadati</taxon>
        <taxon>Planctomycetota</taxon>
        <taxon>Planctomycetia</taxon>
        <taxon>Pirellulales</taxon>
        <taxon>Pirellulaceae</taxon>
        <taxon>Novipirellula</taxon>
    </lineage>
</organism>
<accession>A0A5C6DVN6</accession>
<dbReference type="Gene3D" id="3.40.50.1240">
    <property type="entry name" value="Phosphoglycerate mutase-like"/>
    <property type="match status" value="1"/>
</dbReference>
<dbReference type="CDD" id="cd07067">
    <property type="entry name" value="HP_PGM_like"/>
    <property type="match status" value="1"/>
</dbReference>
<protein>
    <submittedName>
        <fullName evidence="1">Putative phosphoserine phosphatase 2</fullName>
        <ecNumber evidence="1">3.1.3.3</ecNumber>
    </submittedName>
</protein>
<dbReference type="EMBL" id="SJPV01000002">
    <property type="protein sequence ID" value="TWU40770.1"/>
    <property type="molecule type" value="Genomic_DNA"/>
</dbReference>
<dbReference type="InterPro" id="IPR029033">
    <property type="entry name" value="His_PPase_superfam"/>
</dbReference>
<dbReference type="PANTHER" id="PTHR48100:SF1">
    <property type="entry name" value="HISTIDINE PHOSPHATASE FAMILY PROTEIN-RELATED"/>
    <property type="match status" value="1"/>
</dbReference>
<comment type="caution">
    <text evidence="1">The sequence shown here is derived from an EMBL/GenBank/DDBJ whole genome shotgun (WGS) entry which is preliminary data.</text>
</comment>
<dbReference type="AlphaFoldDB" id="A0A5C6DVN6"/>
<dbReference type="Proteomes" id="UP000319143">
    <property type="component" value="Unassembled WGS sequence"/>
</dbReference>
<dbReference type="GO" id="GO:0016791">
    <property type="term" value="F:phosphatase activity"/>
    <property type="evidence" value="ECO:0007669"/>
    <property type="project" value="TreeGrafter"/>
</dbReference>
<evidence type="ECO:0000313" key="1">
    <source>
        <dbReference type="EMBL" id="TWU40770.1"/>
    </source>
</evidence>
<dbReference type="OrthoDB" id="9782128at2"/>